<organism evidence="1 2">
    <name type="scientific">Pilimelia columellifera subsp. columellifera</name>
    <dbReference type="NCBI Taxonomy" id="706583"/>
    <lineage>
        <taxon>Bacteria</taxon>
        <taxon>Bacillati</taxon>
        <taxon>Actinomycetota</taxon>
        <taxon>Actinomycetes</taxon>
        <taxon>Micromonosporales</taxon>
        <taxon>Micromonosporaceae</taxon>
        <taxon>Pilimelia</taxon>
    </lineage>
</organism>
<dbReference type="Proteomes" id="UP001499978">
    <property type="component" value="Unassembled WGS sequence"/>
</dbReference>
<accession>A0ABN3N6L3</accession>
<protein>
    <submittedName>
        <fullName evidence="1">Uncharacterized protein</fullName>
    </submittedName>
</protein>
<name>A0ABN3N6L3_9ACTN</name>
<evidence type="ECO:0000313" key="1">
    <source>
        <dbReference type="EMBL" id="GAA2515431.1"/>
    </source>
</evidence>
<keyword evidence="2" id="KW-1185">Reference proteome</keyword>
<dbReference type="EMBL" id="BAAARY010000003">
    <property type="protein sequence ID" value="GAA2515431.1"/>
    <property type="molecule type" value="Genomic_DNA"/>
</dbReference>
<proteinExistence type="predicted"/>
<evidence type="ECO:0000313" key="2">
    <source>
        <dbReference type="Proteomes" id="UP001499978"/>
    </source>
</evidence>
<comment type="caution">
    <text evidence="1">The sequence shown here is derived from an EMBL/GenBank/DDBJ whole genome shotgun (WGS) entry which is preliminary data.</text>
</comment>
<sequence length="125" mass="13874">MVRKPVGDRCDGVDLSQLVVLWRLSDYAACCGDWPTAVLPIGSFDLVLRRARRLARHVSVSHRTLSAVTHADHVSDERRLLLVHGMSAYTRSGIIGRPSLGTAAKGRSRIESLVRSFRSHLDAMR</sequence>
<dbReference type="InterPro" id="IPR024087">
    <property type="entry name" value="Creatininase-like_sf"/>
</dbReference>
<dbReference type="SUPFAM" id="SSF102215">
    <property type="entry name" value="Creatininase"/>
    <property type="match status" value="1"/>
</dbReference>
<gene>
    <name evidence="1" type="ORF">GCM10010201_09760</name>
</gene>
<reference evidence="1 2" key="1">
    <citation type="journal article" date="2019" name="Int. J. Syst. Evol. Microbiol.">
        <title>The Global Catalogue of Microorganisms (GCM) 10K type strain sequencing project: providing services to taxonomists for standard genome sequencing and annotation.</title>
        <authorList>
            <consortium name="The Broad Institute Genomics Platform"/>
            <consortium name="The Broad Institute Genome Sequencing Center for Infectious Disease"/>
            <person name="Wu L."/>
            <person name="Ma J."/>
        </authorList>
    </citation>
    <scope>NUCLEOTIDE SEQUENCE [LARGE SCALE GENOMIC DNA]</scope>
    <source>
        <strain evidence="1 2">JCM 3367</strain>
    </source>
</reference>